<proteinExistence type="predicted"/>
<name>A0A080ZLM8_PHYNI</name>
<dbReference type="EMBL" id="ANJA01002887">
    <property type="protein sequence ID" value="ETO67539.1"/>
    <property type="molecule type" value="Genomic_DNA"/>
</dbReference>
<dbReference type="AlphaFoldDB" id="A0A080ZLM8"/>
<evidence type="ECO:0000313" key="2">
    <source>
        <dbReference type="Proteomes" id="UP000028582"/>
    </source>
</evidence>
<comment type="caution">
    <text evidence="1">The sequence shown here is derived from an EMBL/GenBank/DDBJ whole genome shotgun (WGS) entry which is preliminary data.</text>
</comment>
<sequence>MSRLTRIISLKGKAAKVDGHHCKTANLTAKVKFGIATALADRRHNTNGTGCQLEHVEVRTAVFGSDRVRRTSSTVRLLSATATSNNKL</sequence>
<gene>
    <name evidence="1" type="ORF">F444_15538</name>
</gene>
<reference evidence="1 2" key="1">
    <citation type="submission" date="2013-11" db="EMBL/GenBank/DDBJ databases">
        <title>The Genome Sequence of Phytophthora parasitica P1976.</title>
        <authorList>
            <consortium name="The Broad Institute Genomics Platform"/>
            <person name="Russ C."/>
            <person name="Tyler B."/>
            <person name="Panabieres F."/>
            <person name="Shan W."/>
            <person name="Tripathy S."/>
            <person name="Grunwald N."/>
            <person name="Machado M."/>
            <person name="Johnson C.S."/>
            <person name="Walker B."/>
            <person name="Young S."/>
            <person name="Zeng Q."/>
            <person name="Gargeya S."/>
            <person name="Fitzgerald M."/>
            <person name="Haas B."/>
            <person name="Abouelleil A."/>
            <person name="Allen A.W."/>
            <person name="Alvarado L."/>
            <person name="Arachchi H.M."/>
            <person name="Berlin A.M."/>
            <person name="Chapman S.B."/>
            <person name="Gainer-Dewar J."/>
            <person name="Goldberg J."/>
            <person name="Griggs A."/>
            <person name="Gujja S."/>
            <person name="Hansen M."/>
            <person name="Howarth C."/>
            <person name="Imamovic A."/>
            <person name="Ireland A."/>
            <person name="Larimer J."/>
            <person name="McCowan C."/>
            <person name="Murphy C."/>
            <person name="Pearson M."/>
            <person name="Poon T.W."/>
            <person name="Priest M."/>
            <person name="Roberts A."/>
            <person name="Saif S."/>
            <person name="Shea T."/>
            <person name="Sisk P."/>
            <person name="Sykes S."/>
            <person name="Wortman J."/>
            <person name="Nusbaum C."/>
            <person name="Birren B."/>
        </authorList>
    </citation>
    <scope>NUCLEOTIDE SEQUENCE [LARGE SCALE GENOMIC DNA]</scope>
    <source>
        <strain evidence="1 2">P1976</strain>
    </source>
</reference>
<protein>
    <submittedName>
        <fullName evidence="1">Uncharacterized protein</fullName>
    </submittedName>
</protein>
<dbReference type="Proteomes" id="UP000028582">
    <property type="component" value="Unassembled WGS sequence"/>
</dbReference>
<organism evidence="1 2">
    <name type="scientific">Phytophthora nicotianae P1976</name>
    <dbReference type="NCBI Taxonomy" id="1317066"/>
    <lineage>
        <taxon>Eukaryota</taxon>
        <taxon>Sar</taxon>
        <taxon>Stramenopiles</taxon>
        <taxon>Oomycota</taxon>
        <taxon>Peronosporomycetes</taxon>
        <taxon>Peronosporales</taxon>
        <taxon>Peronosporaceae</taxon>
        <taxon>Phytophthora</taxon>
    </lineage>
</organism>
<accession>A0A080ZLM8</accession>
<evidence type="ECO:0000313" key="1">
    <source>
        <dbReference type="EMBL" id="ETO67539.1"/>
    </source>
</evidence>